<evidence type="ECO:0000256" key="2">
    <source>
        <dbReference type="ARBA" id="ARBA00010024"/>
    </source>
</evidence>
<dbReference type="Pfam" id="PF06203">
    <property type="entry name" value="CCT"/>
    <property type="match status" value="1"/>
</dbReference>
<keyword evidence="11" id="KW-1185">Reference proteome</keyword>
<dbReference type="Proteomes" id="UP000504608">
    <property type="component" value="Unplaced"/>
</dbReference>
<keyword evidence="6 8" id="KW-0539">Nucleus</keyword>
<accession>A0A6J1KHB7</accession>
<evidence type="ECO:0000313" key="11">
    <source>
        <dbReference type="Proteomes" id="UP000504608"/>
    </source>
</evidence>
<keyword evidence="4 7" id="KW-0863">Zinc-finger</keyword>
<comment type="subcellular location">
    <subcellularLocation>
        <location evidence="1 8">Nucleus</location>
    </subcellularLocation>
</comment>
<reference evidence="12" key="1">
    <citation type="submission" date="2025-08" db="UniProtKB">
        <authorList>
            <consortium name="RefSeq"/>
        </authorList>
    </citation>
    <scope>IDENTIFICATION</scope>
    <source>
        <tissue evidence="12">Young leaves</tissue>
    </source>
</reference>
<dbReference type="GO" id="GO:0005634">
    <property type="term" value="C:nucleus"/>
    <property type="evidence" value="ECO:0007669"/>
    <property type="project" value="UniProtKB-SubCell"/>
</dbReference>
<dbReference type="PROSITE" id="PS50119">
    <property type="entry name" value="ZF_BBOX"/>
    <property type="match status" value="1"/>
</dbReference>
<dbReference type="PROSITE" id="PS51017">
    <property type="entry name" value="CCT"/>
    <property type="match status" value="1"/>
</dbReference>
<name>A0A6J1KHB7_CUCMA</name>
<dbReference type="InterPro" id="IPR000315">
    <property type="entry name" value="Znf_B-box"/>
</dbReference>
<dbReference type="PANTHER" id="PTHR31319">
    <property type="entry name" value="ZINC FINGER PROTEIN CONSTANS-LIKE 4"/>
    <property type="match status" value="1"/>
</dbReference>
<dbReference type="GeneID" id="111493230"/>
<dbReference type="RefSeq" id="XP_022998643.1">
    <property type="nucleotide sequence ID" value="XM_023142875.1"/>
</dbReference>
<evidence type="ECO:0000256" key="4">
    <source>
        <dbReference type="ARBA" id="ARBA00022771"/>
    </source>
</evidence>
<protein>
    <submittedName>
        <fullName evidence="12">Zinc finger protein CONSTANS-LIKE 2-like</fullName>
    </submittedName>
</protein>
<keyword evidence="3" id="KW-0479">Metal-binding</keyword>
<dbReference type="InterPro" id="IPR045281">
    <property type="entry name" value="CONSTANS-like"/>
</dbReference>
<dbReference type="InterPro" id="IPR010402">
    <property type="entry name" value="CCT_domain"/>
</dbReference>
<feature type="domain" description="CCT" evidence="10">
    <location>
        <begin position="254"/>
        <end position="296"/>
    </location>
</feature>
<evidence type="ECO:0000259" key="10">
    <source>
        <dbReference type="PROSITE" id="PS51017"/>
    </source>
</evidence>
<dbReference type="InterPro" id="IPR049808">
    <property type="entry name" value="CONSTANS-like_Bbox1"/>
</dbReference>
<sequence>MLKTEDDYFGGAAATATATAGVICEACERSPAVFICKADAASLCAACDAEIHSANPLARRHHRVPIGGANMVGTTPECQEDEDEDEAASWLLLNPLKTNNENRGGGSIQSNNNTNGLFLLGGEDDYLNFVEFNGCGEDQFEGSENYGSGRCGGEDRVVPIEFEGKDPMLEQSYGGVDGSYSYNGFLTHAVTSLPTSLLPSSMEVGVVPDSATTMSDISVFSNIRPPKGTIDLFSGAADVAAVQIPATQLSPMDREARVLRYREKKKTRKFEKTIRYASRKAYAETRPRIKGRFAKRTDVEVKLDRKFSSPLMANVGYGIVPSF</sequence>
<gene>
    <name evidence="12" type="primary">LOC111493230</name>
</gene>
<evidence type="ECO:0000256" key="6">
    <source>
        <dbReference type="ARBA" id="ARBA00023242"/>
    </source>
</evidence>
<dbReference type="Pfam" id="PF00643">
    <property type="entry name" value="zf-B_box"/>
    <property type="match status" value="1"/>
</dbReference>
<dbReference type="GO" id="GO:0008270">
    <property type="term" value="F:zinc ion binding"/>
    <property type="evidence" value="ECO:0007669"/>
    <property type="project" value="UniProtKB-KW"/>
</dbReference>
<dbReference type="SMART" id="SM00336">
    <property type="entry name" value="BBOX"/>
    <property type="match status" value="1"/>
</dbReference>
<evidence type="ECO:0000256" key="8">
    <source>
        <dbReference type="PROSITE-ProRule" id="PRU00357"/>
    </source>
</evidence>
<dbReference type="CDD" id="cd19821">
    <property type="entry name" value="Bbox1_BBX-like"/>
    <property type="match status" value="1"/>
</dbReference>
<evidence type="ECO:0000256" key="3">
    <source>
        <dbReference type="ARBA" id="ARBA00022723"/>
    </source>
</evidence>
<dbReference type="GO" id="GO:0003700">
    <property type="term" value="F:DNA-binding transcription factor activity"/>
    <property type="evidence" value="ECO:0007669"/>
    <property type="project" value="TreeGrafter"/>
</dbReference>
<feature type="domain" description="B box-type" evidence="9">
    <location>
        <begin position="19"/>
        <end position="66"/>
    </location>
</feature>
<dbReference type="OrthoDB" id="153872at2759"/>
<dbReference type="GO" id="GO:2000028">
    <property type="term" value="P:regulation of photoperiodism, flowering"/>
    <property type="evidence" value="ECO:0007669"/>
    <property type="project" value="TreeGrafter"/>
</dbReference>
<organism evidence="11 12">
    <name type="scientific">Cucurbita maxima</name>
    <name type="common">Pumpkin</name>
    <name type="synonym">Winter squash</name>
    <dbReference type="NCBI Taxonomy" id="3661"/>
    <lineage>
        <taxon>Eukaryota</taxon>
        <taxon>Viridiplantae</taxon>
        <taxon>Streptophyta</taxon>
        <taxon>Embryophyta</taxon>
        <taxon>Tracheophyta</taxon>
        <taxon>Spermatophyta</taxon>
        <taxon>Magnoliopsida</taxon>
        <taxon>eudicotyledons</taxon>
        <taxon>Gunneridae</taxon>
        <taxon>Pentapetalae</taxon>
        <taxon>rosids</taxon>
        <taxon>fabids</taxon>
        <taxon>Cucurbitales</taxon>
        <taxon>Cucurbitaceae</taxon>
        <taxon>Cucurbiteae</taxon>
        <taxon>Cucurbita</taxon>
    </lineage>
</organism>
<evidence type="ECO:0000256" key="5">
    <source>
        <dbReference type="ARBA" id="ARBA00022833"/>
    </source>
</evidence>
<evidence type="ECO:0000256" key="7">
    <source>
        <dbReference type="PROSITE-ProRule" id="PRU00024"/>
    </source>
</evidence>
<keyword evidence="5" id="KW-0862">Zinc</keyword>
<evidence type="ECO:0000313" key="12">
    <source>
        <dbReference type="RefSeq" id="XP_022998643.1"/>
    </source>
</evidence>
<proteinExistence type="inferred from homology"/>
<evidence type="ECO:0000256" key="1">
    <source>
        <dbReference type="ARBA" id="ARBA00004123"/>
    </source>
</evidence>
<dbReference type="GO" id="GO:0009909">
    <property type="term" value="P:regulation of flower development"/>
    <property type="evidence" value="ECO:0007669"/>
    <property type="project" value="InterPro"/>
</dbReference>
<comment type="similarity">
    <text evidence="2">Belongs to the CONSTANS family.</text>
</comment>
<dbReference type="PANTHER" id="PTHR31319:SF39">
    <property type="entry name" value="ZINC FINGER PROTEIN CONSTANS-LIKE 1"/>
    <property type="match status" value="1"/>
</dbReference>
<evidence type="ECO:0000259" key="9">
    <source>
        <dbReference type="PROSITE" id="PS50119"/>
    </source>
</evidence>
<dbReference type="KEGG" id="cmax:111493230"/>
<dbReference type="AlphaFoldDB" id="A0A6J1KHB7"/>